<dbReference type="EMBL" id="HG994365">
    <property type="protein sequence ID" value="CAF2075148.1"/>
    <property type="molecule type" value="Genomic_DNA"/>
</dbReference>
<evidence type="ECO:0000313" key="1">
    <source>
        <dbReference type="EMBL" id="CAF2075148.1"/>
    </source>
</evidence>
<dbReference type="AlphaFoldDB" id="A0A816RGQ7"/>
<reference evidence="1" key="1">
    <citation type="submission" date="2021-01" db="EMBL/GenBank/DDBJ databases">
        <authorList>
            <consortium name="Genoscope - CEA"/>
            <person name="William W."/>
        </authorList>
    </citation>
    <scope>NUCLEOTIDE SEQUENCE</scope>
</reference>
<gene>
    <name evidence="1" type="ORF">DARMORV10_C01P35130.1</name>
</gene>
<name>A0A816RGQ7_BRANA</name>
<accession>A0A816RGQ7</accession>
<protein>
    <submittedName>
        <fullName evidence="1">(rape) hypothetical protein</fullName>
    </submittedName>
</protein>
<organism evidence="1">
    <name type="scientific">Brassica napus</name>
    <name type="common">Rape</name>
    <dbReference type="NCBI Taxonomy" id="3708"/>
    <lineage>
        <taxon>Eukaryota</taxon>
        <taxon>Viridiplantae</taxon>
        <taxon>Streptophyta</taxon>
        <taxon>Embryophyta</taxon>
        <taxon>Tracheophyta</taxon>
        <taxon>Spermatophyta</taxon>
        <taxon>Magnoliopsida</taxon>
        <taxon>eudicotyledons</taxon>
        <taxon>Gunneridae</taxon>
        <taxon>Pentapetalae</taxon>
        <taxon>rosids</taxon>
        <taxon>malvids</taxon>
        <taxon>Brassicales</taxon>
        <taxon>Brassicaceae</taxon>
        <taxon>Brassiceae</taxon>
        <taxon>Brassica</taxon>
    </lineage>
</organism>
<proteinExistence type="predicted"/>
<dbReference type="Proteomes" id="UP001295469">
    <property type="component" value="Chromosome C01"/>
</dbReference>
<sequence length="534" mass="58746">METAFFSRFQESEALRKITDQICKGFRGKRLLSGSTRLPILTPTTRFSSSLVSLSNMDIVIKEASAKETTDVKQLNMLPEPVADTLPNGLRVPEFHLIHTSCDYKNGNSFLFSVSRIRSTKLFLIFLCFSITDQICKGFRGKRLLSGSTRLPILTPATRFPSSLVSLSNMDIVIKEASAKETTDVKQLNMLPEPVADTLPNGLRVPEFHLIHTSCDYKNGNSFLFSVSRIRSSKLFLIFLCLKPFWITDQICKGFRGKRLLSGSTRLPILTPTTRFPSSLVSISNMDIVIKEASAKETTDVKQLNLACKADGRVFIGNALIANCIEEEVSDQLRGLHGQATTAMLQLPEPVADTLPNGLRVPEFHLLRHHRVSALSCPPASHPTSASQPSCCSESVKLMKKKKPKSSSGVQSTPKTYSLGKAISVRSIFPDPSTSFSKVACDILLNMLADPVAQQYLGQNYLVTPPTDSPSKKIVIANIIANPSSQSTIEVSLEAKIQLKFVLPVSTDNANLTKEKTNDISVNTYAQVLKLSFC</sequence>